<dbReference type="InterPro" id="IPR039751">
    <property type="entry name" value="HERPUD1/2"/>
</dbReference>
<feature type="compositionally biased region" description="Polar residues" evidence="6">
    <location>
        <begin position="283"/>
        <end position="292"/>
    </location>
</feature>
<protein>
    <submittedName>
        <fullName evidence="9">UBQ</fullName>
    </submittedName>
</protein>
<evidence type="ECO:0000256" key="4">
    <source>
        <dbReference type="ARBA" id="ARBA00023136"/>
    </source>
</evidence>
<keyword evidence="2 7" id="KW-0812">Transmembrane</keyword>
<keyword evidence="4 7" id="KW-0472">Membrane</keyword>
<dbReference type="CDD" id="cd01790">
    <property type="entry name" value="Ubl_HERP"/>
    <property type="match status" value="1"/>
</dbReference>
<comment type="subcellular location">
    <subcellularLocation>
        <location evidence="1">Membrane</location>
    </subcellularLocation>
</comment>
<dbReference type="Proteomes" id="UP001307889">
    <property type="component" value="Chromosome 2"/>
</dbReference>
<feature type="transmembrane region" description="Helical" evidence="7">
    <location>
        <begin position="259"/>
        <end position="277"/>
    </location>
</feature>
<dbReference type="PROSITE" id="PS50053">
    <property type="entry name" value="UBIQUITIN_2"/>
    <property type="match status" value="1"/>
</dbReference>
<dbReference type="InterPro" id="IPR000626">
    <property type="entry name" value="Ubiquitin-like_dom"/>
</dbReference>
<keyword evidence="3 7" id="KW-1133">Transmembrane helix</keyword>
<dbReference type="SMART" id="SM00213">
    <property type="entry name" value="UBQ"/>
    <property type="match status" value="1"/>
</dbReference>
<evidence type="ECO:0000313" key="9">
    <source>
        <dbReference type="EMBL" id="BES91098.1"/>
    </source>
</evidence>
<evidence type="ECO:0000256" key="3">
    <source>
        <dbReference type="ARBA" id="ARBA00022989"/>
    </source>
</evidence>
<feature type="compositionally biased region" description="Pro residues" evidence="6">
    <location>
        <begin position="205"/>
        <end position="216"/>
    </location>
</feature>
<dbReference type="Gene3D" id="3.10.20.90">
    <property type="entry name" value="Phosphatidylinositol 3-kinase Catalytic Subunit, Chain A, domain 1"/>
    <property type="match status" value="1"/>
</dbReference>
<feature type="region of interest" description="Disordered" evidence="6">
    <location>
        <begin position="281"/>
        <end position="303"/>
    </location>
</feature>
<dbReference type="InterPro" id="IPR029071">
    <property type="entry name" value="Ubiquitin-like_domsf"/>
</dbReference>
<evidence type="ECO:0000256" key="1">
    <source>
        <dbReference type="ARBA" id="ARBA00004370"/>
    </source>
</evidence>
<keyword evidence="10" id="KW-1185">Reference proteome</keyword>
<sequence length="336" mass="38475">MSGPSAVTILIKAPNQMVDDQSIQCQRTWTVKELKVHLSNVYPSKPHPEGQKLIYSGKLLSDSAVLSDVLKTYDGHENNTIHLVCSTKENVCGSTVPPAPSKPIEVNVPEPAPSNPWPPVSSSFDPSTYPAFNDATNHDVRRRYPAPFPGPVNNMPYAYNYYTQENMNRHIMWVQQAYMQYMAQYMQMSNGRYYMRDTHEDQPEAPAPPMSEPPPQNAADEEPEEENHVNRDWLEWVYIMSRLIVLLSVVYFYSSPLRFMLVMTVALILFSIDLERWRRRNNSNEGQPTADTSGAPAEEPSNEVNNIQERPHWFAIVWTFLSSFFLSLIPDHRDIP</sequence>
<dbReference type="SUPFAM" id="SSF54236">
    <property type="entry name" value="Ubiquitin-like"/>
    <property type="match status" value="1"/>
</dbReference>
<accession>A0ABN7AGB6</accession>
<proteinExistence type="predicted"/>
<evidence type="ECO:0000256" key="6">
    <source>
        <dbReference type="SAM" id="MobiDB-lite"/>
    </source>
</evidence>
<evidence type="ECO:0000313" key="10">
    <source>
        <dbReference type="Proteomes" id="UP001307889"/>
    </source>
</evidence>
<keyword evidence="5" id="KW-0834">Unfolded protein response</keyword>
<evidence type="ECO:0000259" key="8">
    <source>
        <dbReference type="PROSITE" id="PS50053"/>
    </source>
</evidence>
<evidence type="ECO:0000256" key="5">
    <source>
        <dbReference type="ARBA" id="ARBA00023230"/>
    </source>
</evidence>
<dbReference type="Pfam" id="PF00240">
    <property type="entry name" value="ubiquitin"/>
    <property type="match status" value="1"/>
</dbReference>
<evidence type="ECO:0000256" key="7">
    <source>
        <dbReference type="SAM" id="Phobius"/>
    </source>
</evidence>
<reference evidence="9 10" key="1">
    <citation type="submission" date="2023-09" db="EMBL/GenBank/DDBJ databases">
        <title>Nesidiocoris tenuis whole genome shotgun sequence.</title>
        <authorList>
            <person name="Shibata T."/>
            <person name="Shimoda M."/>
            <person name="Kobayashi T."/>
            <person name="Uehara T."/>
        </authorList>
    </citation>
    <scope>NUCLEOTIDE SEQUENCE [LARGE SCALE GENOMIC DNA]</scope>
    <source>
        <strain evidence="9 10">Japan</strain>
    </source>
</reference>
<feature type="domain" description="Ubiquitin-like" evidence="8">
    <location>
        <begin position="7"/>
        <end position="84"/>
    </location>
</feature>
<dbReference type="EMBL" id="AP028910">
    <property type="protein sequence ID" value="BES91098.1"/>
    <property type="molecule type" value="Genomic_DNA"/>
</dbReference>
<evidence type="ECO:0000256" key="2">
    <source>
        <dbReference type="ARBA" id="ARBA00022692"/>
    </source>
</evidence>
<feature type="region of interest" description="Disordered" evidence="6">
    <location>
        <begin position="198"/>
        <end position="226"/>
    </location>
</feature>
<organism evidence="9 10">
    <name type="scientific">Nesidiocoris tenuis</name>
    <dbReference type="NCBI Taxonomy" id="355587"/>
    <lineage>
        <taxon>Eukaryota</taxon>
        <taxon>Metazoa</taxon>
        <taxon>Ecdysozoa</taxon>
        <taxon>Arthropoda</taxon>
        <taxon>Hexapoda</taxon>
        <taxon>Insecta</taxon>
        <taxon>Pterygota</taxon>
        <taxon>Neoptera</taxon>
        <taxon>Paraneoptera</taxon>
        <taxon>Hemiptera</taxon>
        <taxon>Heteroptera</taxon>
        <taxon>Panheteroptera</taxon>
        <taxon>Cimicomorpha</taxon>
        <taxon>Miridae</taxon>
        <taxon>Dicyphina</taxon>
        <taxon>Nesidiocoris</taxon>
    </lineage>
</organism>
<feature type="transmembrane region" description="Helical" evidence="7">
    <location>
        <begin position="313"/>
        <end position="330"/>
    </location>
</feature>
<dbReference type="PANTHER" id="PTHR12943:SF27">
    <property type="entry name" value="HOMOCYSTEINE-INDUCED ENDOPLASMIC RETICULUM PROTEIN, ISOFORM A"/>
    <property type="match status" value="1"/>
</dbReference>
<dbReference type="PANTHER" id="PTHR12943">
    <property type="entry name" value="HOMOCYSTEINE-RESPONSIVE ENDOPLASMIC RETICULUM-RESIDENT UNIQUITIN-LIKE DOMAIN HERPUD PROTEIN FAMILY MEMBER"/>
    <property type="match status" value="1"/>
</dbReference>
<name>A0ABN7AGB6_9HEMI</name>
<gene>
    <name evidence="9" type="ORF">NTJ_03906</name>
</gene>